<accession>A0A8C5GJ70</accession>
<dbReference type="GO" id="GO:0004930">
    <property type="term" value="F:G protein-coupled receptor activity"/>
    <property type="evidence" value="ECO:0007669"/>
    <property type="project" value="InterPro"/>
</dbReference>
<dbReference type="PANTHER" id="PTHR12011:SF277">
    <property type="entry name" value="ADHESION G-PROTEIN COUPLED RECEPTOR G4"/>
    <property type="match status" value="1"/>
</dbReference>
<evidence type="ECO:0000256" key="6">
    <source>
        <dbReference type="ARBA" id="ARBA00023157"/>
    </source>
</evidence>
<dbReference type="Ensembl" id="ENSGWIT00000034051.1">
    <property type="protein sequence ID" value="ENSGWIP00000031257.1"/>
    <property type="gene ID" value="ENSGWIG00000016199.1"/>
</dbReference>
<reference evidence="11" key="3">
    <citation type="submission" date="2025-09" db="UniProtKB">
        <authorList>
            <consortium name="Ensembl"/>
        </authorList>
    </citation>
    <scope>IDENTIFICATION</scope>
</reference>
<evidence type="ECO:0000313" key="12">
    <source>
        <dbReference type="Proteomes" id="UP000694680"/>
    </source>
</evidence>
<dbReference type="InterPro" id="IPR046338">
    <property type="entry name" value="GAIN_dom_sf"/>
</dbReference>
<feature type="region of interest" description="Disordered" evidence="7">
    <location>
        <begin position="399"/>
        <end position="429"/>
    </location>
</feature>
<feature type="compositionally biased region" description="Polar residues" evidence="7">
    <location>
        <begin position="403"/>
        <end position="423"/>
    </location>
</feature>
<feature type="transmembrane region" description="Helical" evidence="8">
    <location>
        <begin position="160"/>
        <end position="177"/>
    </location>
</feature>
<protein>
    <recommendedName>
        <fullName evidence="13">Adhesion G protein-coupled receptor G4b</fullName>
    </recommendedName>
</protein>
<dbReference type="PANTHER" id="PTHR12011">
    <property type="entry name" value="ADHESION G-PROTEIN COUPLED RECEPTOR"/>
    <property type="match status" value="1"/>
</dbReference>
<dbReference type="Pfam" id="PF00002">
    <property type="entry name" value="7tm_2"/>
    <property type="match status" value="1"/>
</dbReference>
<organism evidence="11 12">
    <name type="scientific">Gouania willdenowi</name>
    <name type="common">Blunt-snouted clingfish</name>
    <name type="synonym">Lepadogaster willdenowi</name>
    <dbReference type="NCBI Taxonomy" id="441366"/>
    <lineage>
        <taxon>Eukaryota</taxon>
        <taxon>Metazoa</taxon>
        <taxon>Chordata</taxon>
        <taxon>Craniata</taxon>
        <taxon>Vertebrata</taxon>
        <taxon>Euteleostomi</taxon>
        <taxon>Actinopterygii</taxon>
        <taxon>Neopterygii</taxon>
        <taxon>Teleostei</taxon>
        <taxon>Neoteleostei</taxon>
        <taxon>Acanthomorphata</taxon>
        <taxon>Ovalentaria</taxon>
        <taxon>Blenniimorphae</taxon>
        <taxon>Blenniiformes</taxon>
        <taxon>Gobiesocoidei</taxon>
        <taxon>Gobiesocidae</taxon>
        <taxon>Gobiesocinae</taxon>
        <taxon>Gouania</taxon>
    </lineage>
</organism>
<keyword evidence="6" id="KW-1015">Disulfide bond</keyword>
<evidence type="ECO:0000256" key="5">
    <source>
        <dbReference type="ARBA" id="ARBA00023136"/>
    </source>
</evidence>
<keyword evidence="5 8" id="KW-0472">Membrane</keyword>
<feature type="transmembrane region" description="Helical" evidence="8">
    <location>
        <begin position="269"/>
        <end position="292"/>
    </location>
</feature>
<sequence length="429" mass="48169">FVNQSFVSDPLPETVATISLPSGLNKFFQPGVRNKTRIQFHFYGNTELFQVNIQMWDTSLCLQPEDTVRCMFWDFQKNGGRGGWNSNGCVTKSISPLQSSCFCDHLTHFGLLLVSNKSTDRKILTVISYLGCGISSLFLGITLLTYLIFEKLRRDYPSKILINLSAALLGLSMLFLLDSWLASFSNYDLCIATAATLHYFLLASFTWMGLEAVHMYLALVKVFNTYIPSYILKFCAVGWGVPLLIVSLVNNHLSFSLYSCWLQSDVVFYVTVVAFVLIVLIGNISVFIVVLIQIRRTRANKPPENSRSALHDLRAVASLTVLLGLTWSMGLFSFGPARVVLLYLFAFSSTFQGFFVFLFHCLMKENVRKQWRMHLCCGRFRLNPYSDWSRSMTVSAGGKKNHLINSDSGSSAIVRTSTSSGTSEHQHGA</sequence>
<evidence type="ECO:0000256" key="1">
    <source>
        <dbReference type="ARBA" id="ARBA00004141"/>
    </source>
</evidence>
<feature type="transmembrane region" description="Helical" evidence="8">
    <location>
        <begin position="230"/>
        <end position="249"/>
    </location>
</feature>
<dbReference type="InterPro" id="IPR017981">
    <property type="entry name" value="GPCR_2-like_7TM"/>
</dbReference>
<feature type="transmembrane region" description="Helical" evidence="8">
    <location>
        <begin position="340"/>
        <end position="363"/>
    </location>
</feature>
<dbReference type="SMART" id="SM00303">
    <property type="entry name" value="GPS"/>
    <property type="match status" value="1"/>
</dbReference>
<dbReference type="PRINTS" id="PR00249">
    <property type="entry name" value="GPCRSECRETIN"/>
</dbReference>
<evidence type="ECO:0000256" key="2">
    <source>
        <dbReference type="ARBA" id="ARBA00022692"/>
    </source>
</evidence>
<feature type="domain" description="G-protein coupled receptors family 2 profile 2" evidence="10">
    <location>
        <begin position="124"/>
        <end position="364"/>
    </location>
</feature>
<dbReference type="FunFam" id="1.20.1070.10:FF:000043">
    <property type="entry name" value="adhesion G-protein coupled receptor G2 isoform X1"/>
    <property type="match status" value="1"/>
</dbReference>
<evidence type="ECO:0000259" key="9">
    <source>
        <dbReference type="PROSITE" id="PS50221"/>
    </source>
</evidence>
<evidence type="ECO:0000259" key="10">
    <source>
        <dbReference type="PROSITE" id="PS50261"/>
    </source>
</evidence>
<dbReference type="InterPro" id="IPR057244">
    <property type="entry name" value="GAIN_B"/>
</dbReference>
<evidence type="ECO:0008006" key="13">
    <source>
        <dbReference type="Google" id="ProtNLM"/>
    </source>
</evidence>
<evidence type="ECO:0000256" key="4">
    <source>
        <dbReference type="ARBA" id="ARBA00022989"/>
    </source>
</evidence>
<dbReference type="GO" id="GO:0007166">
    <property type="term" value="P:cell surface receptor signaling pathway"/>
    <property type="evidence" value="ECO:0007669"/>
    <property type="project" value="InterPro"/>
</dbReference>
<feature type="transmembrane region" description="Helical" evidence="8">
    <location>
        <begin position="197"/>
        <end position="218"/>
    </location>
</feature>
<evidence type="ECO:0000256" key="3">
    <source>
        <dbReference type="ARBA" id="ARBA00022729"/>
    </source>
</evidence>
<reference evidence="11" key="1">
    <citation type="submission" date="2020-06" db="EMBL/GenBank/DDBJ databases">
        <authorList>
            <consortium name="Wellcome Sanger Institute Data Sharing"/>
        </authorList>
    </citation>
    <scope>NUCLEOTIDE SEQUENCE [LARGE SCALE GENOMIC DNA]</scope>
</reference>
<keyword evidence="2 8" id="KW-0812">Transmembrane</keyword>
<dbReference type="InterPro" id="IPR000832">
    <property type="entry name" value="GPCR_2_secretin-like"/>
</dbReference>
<dbReference type="AlphaFoldDB" id="A0A8C5GJ70"/>
<proteinExistence type="predicted"/>
<feature type="transmembrane region" description="Helical" evidence="8">
    <location>
        <begin position="126"/>
        <end position="148"/>
    </location>
</feature>
<dbReference type="Gene3D" id="2.60.220.50">
    <property type="match status" value="1"/>
</dbReference>
<reference evidence="11" key="2">
    <citation type="submission" date="2025-08" db="UniProtKB">
        <authorList>
            <consortium name="Ensembl"/>
        </authorList>
    </citation>
    <scope>IDENTIFICATION</scope>
</reference>
<dbReference type="InterPro" id="IPR000203">
    <property type="entry name" value="GPS"/>
</dbReference>
<keyword evidence="4 8" id="KW-1133">Transmembrane helix</keyword>
<feature type="transmembrane region" description="Helical" evidence="8">
    <location>
        <begin position="313"/>
        <end position="334"/>
    </location>
</feature>
<keyword evidence="3" id="KW-0732">Signal</keyword>
<comment type="subcellular location">
    <subcellularLocation>
        <location evidence="1">Membrane</location>
        <topology evidence="1">Multi-pass membrane protein</topology>
    </subcellularLocation>
</comment>
<dbReference type="GO" id="GO:0007189">
    <property type="term" value="P:adenylate cyclase-activating G protein-coupled receptor signaling pathway"/>
    <property type="evidence" value="ECO:0007669"/>
    <property type="project" value="TreeGrafter"/>
</dbReference>
<dbReference type="Gene3D" id="1.20.1070.10">
    <property type="entry name" value="Rhodopsin 7-helix transmembrane proteins"/>
    <property type="match status" value="1"/>
</dbReference>
<evidence type="ECO:0000313" key="11">
    <source>
        <dbReference type="Ensembl" id="ENSGWIP00000031257.1"/>
    </source>
</evidence>
<dbReference type="Pfam" id="PF01825">
    <property type="entry name" value="GPS"/>
    <property type="match status" value="1"/>
</dbReference>
<evidence type="ECO:0000256" key="7">
    <source>
        <dbReference type="SAM" id="MobiDB-lite"/>
    </source>
</evidence>
<dbReference type="PROSITE" id="PS50221">
    <property type="entry name" value="GAIN_B"/>
    <property type="match status" value="1"/>
</dbReference>
<dbReference type="PROSITE" id="PS50261">
    <property type="entry name" value="G_PROTEIN_RECEP_F2_4"/>
    <property type="match status" value="1"/>
</dbReference>
<name>A0A8C5GJ70_GOUWI</name>
<dbReference type="Proteomes" id="UP000694680">
    <property type="component" value="Chromosome 10"/>
</dbReference>
<dbReference type="PROSITE" id="PS00650">
    <property type="entry name" value="G_PROTEIN_RECEP_F2_2"/>
    <property type="match status" value="1"/>
</dbReference>
<keyword evidence="12" id="KW-1185">Reference proteome</keyword>
<dbReference type="GO" id="GO:0005886">
    <property type="term" value="C:plasma membrane"/>
    <property type="evidence" value="ECO:0007669"/>
    <property type="project" value="TreeGrafter"/>
</dbReference>
<evidence type="ECO:0000256" key="8">
    <source>
        <dbReference type="SAM" id="Phobius"/>
    </source>
</evidence>
<feature type="domain" description="GAIN-B" evidence="9">
    <location>
        <begin position="1"/>
        <end position="119"/>
    </location>
</feature>
<dbReference type="InterPro" id="IPR017983">
    <property type="entry name" value="GPCR_2_secretin-like_CS"/>
</dbReference>
<dbReference type="SUPFAM" id="SSF81321">
    <property type="entry name" value="Family A G protein-coupled receptor-like"/>
    <property type="match status" value="1"/>
</dbReference>